<accession>E7QTX6</accession>
<feature type="transmembrane region" description="Helical" evidence="2">
    <location>
        <begin position="296"/>
        <end position="316"/>
    </location>
</feature>
<keyword evidence="2" id="KW-1133">Transmembrane helix</keyword>
<dbReference type="OrthoDB" id="267260at2157"/>
<evidence type="ECO:0000256" key="1">
    <source>
        <dbReference type="SAM" id="MobiDB-lite"/>
    </source>
</evidence>
<proteinExistence type="predicted"/>
<keyword evidence="2" id="KW-0812">Transmembrane</keyword>
<protein>
    <recommendedName>
        <fullName evidence="7">Glycosyltransferase RgtA/B/C/D-like domain-containing protein</fullName>
    </recommendedName>
</protein>
<organism evidence="3 5">
    <name type="scientific">Haladaptatus paucihalophilus DX253</name>
    <dbReference type="NCBI Taxonomy" id="797209"/>
    <lineage>
        <taxon>Archaea</taxon>
        <taxon>Methanobacteriati</taxon>
        <taxon>Methanobacteriota</taxon>
        <taxon>Stenosarchaea group</taxon>
        <taxon>Halobacteria</taxon>
        <taxon>Halobacteriales</taxon>
        <taxon>Haladaptataceae</taxon>
        <taxon>Haladaptatus</taxon>
    </lineage>
</organism>
<dbReference type="EMBL" id="FRAN01000003">
    <property type="protein sequence ID" value="SHK87093.1"/>
    <property type="molecule type" value="Genomic_DNA"/>
</dbReference>
<feature type="transmembrane region" description="Helical" evidence="2">
    <location>
        <begin position="122"/>
        <end position="155"/>
    </location>
</feature>
<dbReference type="eggNOG" id="arCOG06399">
    <property type="taxonomic scope" value="Archaea"/>
</dbReference>
<evidence type="ECO:0008006" key="7">
    <source>
        <dbReference type="Google" id="ProtNLM"/>
    </source>
</evidence>
<dbReference type="PATRIC" id="fig|797209.4.peg.2216"/>
<feature type="transmembrane region" description="Helical" evidence="2">
    <location>
        <begin position="15"/>
        <end position="34"/>
    </location>
</feature>
<dbReference type="EMBL" id="AEMG01000009">
    <property type="protein sequence ID" value="EFW92055.1"/>
    <property type="molecule type" value="Genomic_DNA"/>
</dbReference>
<reference evidence="6" key="2">
    <citation type="submission" date="2016-11" db="EMBL/GenBank/DDBJ databases">
        <authorList>
            <person name="Varghese N."/>
            <person name="Submissions S."/>
        </authorList>
    </citation>
    <scope>NUCLEOTIDE SEQUENCE [LARGE SCALE GENOMIC DNA]</scope>
    <source>
        <strain evidence="6">DX253</strain>
    </source>
</reference>
<feature type="region of interest" description="Disordered" evidence="1">
    <location>
        <begin position="350"/>
        <end position="374"/>
    </location>
</feature>
<keyword evidence="6" id="KW-1185">Reference proteome</keyword>
<reference evidence="4" key="3">
    <citation type="submission" date="2016-11" db="EMBL/GenBank/DDBJ databases">
        <authorList>
            <person name="Jaros S."/>
            <person name="Januszkiewicz K."/>
            <person name="Wedrychowicz H."/>
        </authorList>
    </citation>
    <scope>NUCLEOTIDE SEQUENCE [LARGE SCALE GENOMIC DNA]</scope>
    <source>
        <strain evidence="4">DX253</strain>
    </source>
</reference>
<feature type="transmembrane region" description="Helical" evidence="2">
    <location>
        <begin position="161"/>
        <end position="185"/>
    </location>
</feature>
<reference evidence="3 5" key="1">
    <citation type="journal article" date="2014" name="ISME J.">
        <title>Trehalose/2-sulfotrehalose biosynthesis and glycine-betaine uptake are widely spread mechanisms for osmoadaptation in the Halobacteriales.</title>
        <authorList>
            <person name="Youssef N.H."/>
            <person name="Savage-Ashlock K.N."/>
            <person name="McCully A.L."/>
            <person name="Luedtke B."/>
            <person name="Shaw E.I."/>
            <person name="Hoff W.D."/>
            <person name="Elshahed M.S."/>
        </authorList>
    </citation>
    <scope>NUCLEOTIDE SEQUENCE [LARGE SCALE GENOMIC DNA]</scope>
    <source>
        <strain evidence="3 5">DX253</strain>
    </source>
</reference>
<sequence>MHVSSFERETLKSPAFIVPGFILLGILETLNRYFRILSGRRQAHIDVRCCWRPFAEAVLAGKPMYVRPAVDNKPPLFELLNVAVAATGQYLLVFFVLIGIVNAFSAILLWRICAERNASRVGLMAGLLFLTSVPATGGTVVNVRSFAIAGILLALWVKHPLARGAVIAAAGLFSQHAVFAVPVLAYDGLRYLERDDWTAWLTKFVAGGLVVVAVSFAFVYAVWGSASFHGALYWSFGAAKKYTTNPAVPSLIGDTSRWLAALYRETIKHLFLLVPAAVVVHQLVTERGSKRVLRSTNAPVVTATLLAFAMTIPLFVRAYRAYWLYPLPFLALLASIGYQQFFTIGRDGFSSSEERRRTGRERPPARGQHDDSPR</sequence>
<evidence type="ECO:0000256" key="2">
    <source>
        <dbReference type="SAM" id="Phobius"/>
    </source>
</evidence>
<gene>
    <name evidence="4" type="ORF">SAMN05444342_2461</name>
    <name evidence="3" type="ORF">ZOD2009_11280</name>
</gene>
<dbReference type="Proteomes" id="UP000003751">
    <property type="component" value="Unassembled WGS sequence"/>
</dbReference>
<evidence type="ECO:0000313" key="6">
    <source>
        <dbReference type="Proteomes" id="UP000184203"/>
    </source>
</evidence>
<feature type="transmembrane region" description="Helical" evidence="2">
    <location>
        <begin position="90"/>
        <end position="110"/>
    </location>
</feature>
<feature type="compositionally biased region" description="Basic and acidic residues" evidence="1">
    <location>
        <begin position="352"/>
        <end position="374"/>
    </location>
</feature>
<keyword evidence="2" id="KW-0472">Membrane</keyword>
<dbReference type="AlphaFoldDB" id="E7QTX6"/>
<feature type="transmembrane region" description="Helical" evidence="2">
    <location>
        <begin position="197"/>
        <end position="223"/>
    </location>
</feature>
<feature type="transmembrane region" description="Helical" evidence="2">
    <location>
        <begin position="322"/>
        <end position="342"/>
    </location>
</feature>
<dbReference type="RefSeq" id="WP_007979800.1">
    <property type="nucleotide sequence ID" value="NZ_AEMG01000009.1"/>
</dbReference>
<dbReference type="Proteomes" id="UP000184203">
    <property type="component" value="Unassembled WGS sequence"/>
</dbReference>
<evidence type="ECO:0000313" key="4">
    <source>
        <dbReference type="EMBL" id="SHK87093.1"/>
    </source>
</evidence>
<evidence type="ECO:0000313" key="5">
    <source>
        <dbReference type="Proteomes" id="UP000003751"/>
    </source>
</evidence>
<evidence type="ECO:0000313" key="3">
    <source>
        <dbReference type="EMBL" id="EFW92055.1"/>
    </source>
</evidence>
<name>E7QTX6_HALPU</name>
<feature type="transmembrane region" description="Helical" evidence="2">
    <location>
        <begin position="266"/>
        <end position="284"/>
    </location>
</feature>